<name>A0ABV0IP05_9MICC</name>
<evidence type="ECO:0008006" key="3">
    <source>
        <dbReference type="Google" id="ProtNLM"/>
    </source>
</evidence>
<evidence type="ECO:0000313" key="1">
    <source>
        <dbReference type="EMBL" id="MEO9249369.1"/>
    </source>
</evidence>
<evidence type="ECO:0000313" key="2">
    <source>
        <dbReference type="Proteomes" id="UP001484097"/>
    </source>
</evidence>
<dbReference type="RefSeq" id="WP_347922289.1">
    <property type="nucleotide sequence ID" value="NZ_JBDXMX010000023.1"/>
</dbReference>
<comment type="caution">
    <text evidence="1">The sequence shown here is derived from an EMBL/GenBank/DDBJ whole genome shotgun (WGS) entry which is preliminary data.</text>
</comment>
<organism evidence="1 2">
    <name type="scientific">Citricoccus nitrophenolicus</name>
    <dbReference type="NCBI Taxonomy" id="863575"/>
    <lineage>
        <taxon>Bacteria</taxon>
        <taxon>Bacillati</taxon>
        <taxon>Actinomycetota</taxon>
        <taxon>Actinomycetes</taxon>
        <taxon>Micrococcales</taxon>
        <taxon>Micrococcaceae</taxon>
        <taxon>Citricoccus</taxon>
    </lineage>
</organism>
<proteinExistence type="predicted"/>
<dbReference type="Proteomes" id="UP001484097">
    <property type="component" value="Unassembled WGS sequence"/>
</dbReference>
<dbReference type="EMBL" id="JBDXMX010000023">
    <property type="protein sequence ID" value="MEO9249369.1"/>
    <property type="molecule type" value="Genomic_DNA"/>
</dbReference>
<keyword evidence="2" id="KW-1185">Reference proteome</keyword>
<gene>
    <name evidence="1" type="ORF">ABDK96_16970</name>
</gene>
<sequence>MTTAPLTPRVGLEASANASRLDMPDIVSGLREILGARLVAYLGGVKETRTVREWVEGKRSPSSDLVRRRLRDAYQVAALLNEVDAPGVVQAWFTGMNPQLGDRSPARLLRDGGPEAATEVLGAARAFIATAG</sequence>
<accession>A0ABV0IP05</accession>
<protein>
    <recommendedName>
        <fullName evidence="3">Antitoxin Xre/MbcA/ParS-like toxin-binding domain-containing protein</fullName>
    </recommendedName>
</protein>
<reference evidence="1 2" key="1">
    <citation type="submission" date="2024-05" db="EMBL/GenBank/DDBJ databases">
        <authorList>
            <person name="Yi C."/>
        </authorList>
    </citation>
    <scope>NUCLEOTIDE SEQUENCE [LARGE SCALE GENOMIC DNA]</scope>
    <source>
        <strain evidence="1 2">XS13</strain>
    </source>
</reference>